<dbReference type="PANTHER" id="PTHR34407">
    <property type="entry name" value="EXPRESSED PROTEIN"/>
    <property type="match status" value="1"/>
</dbReference>
<dbReference type="AlphaFoldDB" id="A0A0M0J8H5"/>
<gene>
    <name evidence="1" type="ORF">Ctob_005255</name>
</gene>
<proteinExistence type="predicted"/>
<comment type="caution">
    <text evidence="1">The sequence shown here is derived from an EMBL/GenBank/DDBJ whole genome shotgun (WGS) entry which is preliminary data.</text>
</comment>
<dbReference type="EMBL" id="JWZX01003272">
    <property type="protein sequence ID" value="KOO22508.1"/>
    <property type="molecule type" value="Genomic_DNA"/>
</dbReference>
<evidence type="ECO:0000313" key="2">
    <source>
        <dbReference type="Proteomes" id="UP000037460"/>
    </source>
</evidence>
<name>A0A0M0J8H5_9EUKA</name>
<dbReference type="PANTHER" id="PTHR34407:SF1">
    <property type="entry name" value="SGNH HYDROLASE-TYPE ESTERASE DOMAIN-CONTAINING PROTEIN"/>
    <property type="match status" value="1"/>
</dbReference>
<keyword evidence="2" id="KW-1185">Reference proteome</keyword>
<evidence type="ECO:0000313" key="1">
    <source>
        <dbReference type="EMBL" id="KOO22508.1"/>
    </source>
</evidence>
<reference evidence="2" key="1">
    <citation type="journal article" date="2015" name="PLoS Genet.">
        <title>Genome Sequence and Transcriptome Analyses of Chrysochromulina tobin: Metabolic Tools for Enhanced Algal Fitness in the Prominent Order Prymnesiales (Haptophyceae).</title>
        <authorList>
            <person name="Hovde B.T."/>
            <person name="Deodato C.R."/>
            <person name="Hunsperger H.M."/>
            <person name="Ryken S.A."/>
            <person name="Yost W."/>
            <person name="Jha R.K."/>
            <person name="Patterson J."/>
            <person name="Monnat R.J. Jr."/>
            <person name="Barlow S.B."/>
            <person name="Starkenburg S.R."/>
            <person name="Cattolico R.A."/>
        </authorList>
    </citation>
    <scope>NUCLEOTIDE SEQUENCE</scope>
    <source>
        <strain evidence="2">CCMP291</strain>
    </source>
</reference>
<protein>
    <submittedName>
        <fullName evidence="1">Uncharacterized protein</fullName>
    </submittedName>
</protein>
<accession>A0A0M0J8H5</accession>
<dbReference type="Proteomes" id="UP000037460">
    <property type="component" value="Unassembled WGS sequence"/>
</dbReference>
<organism evidence="1 2">
    <name type="scientific">Chrysochromulina tobinii</name>
    <dbReference type="NCBI Taxonomy" id="1460289"/>
    <lineage>
        <taxon>Eukaryota</taxon>
        <taxon>Haptista</taxon>
        <taxon>Haptophyta</taxon>
        <taxon>Prymnesiophyceae</taxon>
        <taxon>Prymnesiales</taxon>
        <taxon>Chrysochromulinaceae</taxon>
        <taxon>Chrysochromulina</taxon>
    </lineage>
</organism>
<sequence>MDVASALFRELASLPLLGDDLPAGVLNLAHLRRAVSHEGGLNRLRCFAAKLRAGNNVSIAVLGGSVSAGSSSRVRPDQSGLYHRKLQRWLQSRFPGHVGHINAATPAVPPGYMEQCLSLHVPPTVDLVLLEASANMCGRARREGASSGQPDPCELGPLIALAHDDAVRFAAGRSVKPLNAKLGDANSTDALATCARPGGIRTLPPQPMLPNVAGAEARRLECHDADSLHALVEREGCIGWAYAVERSPSGVPKPGWLSAVVGAQVHVAAMSGSDEP</sequence>